<proteinExistence type="predicted"/>
<keyword evidence="4" id="KW-1185">Reference proteome</keyword>
<keyword evidence="2" id="KW-0472">Membrane</keyword>
<evidence type="ECO:0000313" key="3">
    <source>
        <dbReference type="EMBL" id="GLS25597.1"/>
    </source>
</evidence>
<keyword evidence="2" id="KW-0812">Transmembrane</keyword>
<comment type="caution">
    <text evidence="3">The sequence shown here is derived from an EMBL/GenBank/DDBJ whole genome shotgun (WGS) entry which is preliminary data.</text>
</comment>
<evidence type="ECO:0000256" key="2">
    <source>
        <dbReference type="SAM" id="Phobius"/>
    </source>
</evidence>
<evidence type="ECO:0008006" key="5">
    <source>
        <dbReference type="Google" id="ProtNLM"/>
    </source>
</evidence>
<gene>
    <name evidence="3" type="ORF">GCM10007877_13110</name>
</gene>
<keyword evidence="2" id="KW-1133">Transmembrane helix</keyword>
<sequence>MALSTEPNTTEAKLEHVVGQLKEPLYSPFIERYLLDELRQVRIDMAAQKNELVREVVDREMHAVDRAITYATDTVTYFFYVIAAASSVLVIVGWTSIRDVKERLHTYADNEINRIISEYETRLANIEAQLHRETVQIEENREEIEKAREVQSLWLRAAQDNNIVSRIGIYDEILNIRSDDCEALTYKADAVLELNEPQWAANLCRQALSIDPNNSHAFYQLACAYTTLGFFDDAVRCLKDALAQSESYRDDILSDLALKPLMDFAPFKELMNLEENSEHAS</sequence>
<accession>A0AA37WP40</accession>
<protein>
    <recommendedName>
        <fullName evidence="5">Tetratricopeptide repeat protein</fullName>
    </recommendedName>
</protein>
<dbReference type="InterPro" id="IPR011990">
    <property type="entry name" value="TPR-like_helical_dom_sf"/>
</dbReference>
<dbReference type="SMART" id="SM00028">
    <property type="entry name" value="TPR"/>
    <property type="match status" value="2"/>
</dbReference>
<dbReference type="Gene3D" id="1.25.40.10">
    <property type="entry name" value="Tetratricopeptide repeat domain"/>
    <property type="match status" value="1"/>
</dbReference>
<feature type="coiled-coil region" evidence="1">
    <location>
        <begin position="116"/>
        <end position="150"/>
    </location>
</feature>
<evidence type="ECO:0000256" key="1">
    <source>
        <dbReference type="SAM" id="Coils"/>
    </source>
</evidence>
<dbReference type="Pfam" id="PF14559">
    <property type="entry name" value="TPR_19"/>
    <property type="match status" value="1"/>
</dbReference>
<dbReference type="SUPFAM" id="SSF48452">
    <property type="entry name" value="TPR-like"/>
    <property type="match status" value="1"/>
</dbReference>
<dbReference type="AlphaFoldDB" id="A0AA37WP40"/>
<evidence type="ECO:0000313" key="4">
    <source>
        <dbReference type="Proteomes" id="UP001156870"/>
    </source>
</evidence>
<keyword evidence="1" id="KW-0175">Coiled coil</keyword>
<dbReference type="Proteomes" id="UP001156870">
    <property type="component" value="Unassembled WGS sequence"/>
</dbReference>
<dbReference type="NCBIfam" id="NF047558">
    <property type="entry name" value="TPR_END_plus"/>
    <property type="match status" value="1"/>
</dbReference>
<name>A0AA37WP40_9GAMM</name>
<reference evidence="3 4" key="1">
    <citation type="journal article" date="2014" name="Int. J. Syst. Evol. Microbiol.">
        <title>Complete genome sequence of Corynebacterium casei LMG S-19264T (=DSM 44701T), isolated from a smear-ripened cheese.</title>
        <authorList>
            <consortium name="US DOE Joint Genome Institute (JGI-PGF)"/>
            <person name="Walter F."/>
            <person name="Albersmeier A."/>
            <person name="Kalinowski J."/>
            <person name="Ruckert C."/>
        </authorList>
    </citation>
    <scope>NUCLEOTIDE SEQUENCE [LARGE SCALE GENOMIC DNA]</scope>
    <source>
        <strain evidence="3 4">NBRC 110095</strain>
    </source>
</reference>
<organism evidence="3 4">
    <name type="scientific">Marinibactrum halimedae</name>
    <dbReference type="NCBI Taxonomy" id="1444977"/>
    <lineage>
        <taxon>Bacteria</taxon>
        <taxon>Pseudomonadati</taxon>
        <taxon>Pseudomonadota</taxon>
        <taxon>Gammaproteobacteria</taxon>
        <taxon>Cellvibrionales</taxon>
        <taxon>Cellvibrionaceae</taxon>
        <taxon>Marinibactrum</taxon>
    </lineage>
</organism>
<dbReference type="InterPro" id="IPR019734">
    <property type="entry name" value="TPR_rpt"/>
</dbReference>
<dbReference type="EMBL" id="BSPD01000031">
    <property type="protein sequence ID" value="GLS25597.1"/>
    <property type="molecule type" value="Genomic_DNA"/>
</dbReference>
<feature type="transmembrane region" description="Helical" evidence="2">
    <location>
        <begin position="77"/>
        <end position="97"/>
    </location>
</feature>